<dbReference type="EMBL" id="CAMXCT030000173">
    <property type="protein sequence ID" value="CAL4762303.1"/>
    <property type="molecule type" value="Genomic_DNA"/>
</dbReference>
<feature type="region of interest" description="Disordered" evidence="1">
    <location>
        <begin position="250"/>
        <end position="314"/>
    </location>
</feature>
<keyword evidence="4" id="KW-1185">Reference proteome</keyword>
<feature type="region of interest" description="Disordered" evidence="1">
    <location>
        <begin position="133"/>
        <end position="179"/>
    </location>
</feature>
<protein>
    <submittedName>
        <fullName evidence="2">Uncharacterized protein</fullName>
    </submittedName>
</protein>
<feature type="non-terminal residue" evidence="2">
    <location>
        <position position="1"/>
    </location>
</feature>
<dbReference type="Proteomes" id="UP001152797">
    <property type="component" value="Unassembled WGS sequence"/>
</dbReference>
<name>A0A9P1FGB1_9DINO</name>
<comment type="caution">
    <text evidence="2">The sequence shown here is derived from an EMBL/GenBank/DDBJ whole genome shotgun (WGS) entry which is preliminary data.</text>
</comment>
<organism evidence="2">
    <name type="scientific">Cladocopium goreaui</name>
    <dbReference type="NCBI Taxonomy" id="2562237"/>
    <lineage>
        <taxon>Eukaryota</taxon>
        <taxon>Sar</taxon>
        <taxon>Alveolata</taxon>
        <taxon>Dinophyceae</taxon>
        <taxon>Suessiales</taxon>
        <taxon>Symbiodiniaceae</taxon>
        <taxon>Cladocopium</taxon>
    </lineage>
</organism>
<dbReference type="AlphaFoldDB" id="A0A9P1FGB1"/>
<reference evidence="2" key="1">
    <citation type="submission" date="2022-10" db="EMBL/GenBank/DDBJ databases">
        <authorList>
            <person name="Chen Y."/>
            <person name="Dougan E. K."/>
            <person name="Chan C."/>
            <person name="Rhodes N."/>
            <person name="Thang M."/>
        </authorList>
    </citation>
    <scope>NUCLEOTIDE SEQUENCE</scope>
</reference>
<evidence type="ECO:0000313" key="4">
    <source>
        <dbReference type="Proteomes" id="UP001152797"/>
    </source>
</evidence>
<evidence type="ECO:0000313" key="3">
    <source>
        <dbReference type="EMBL" id="CAL1128366.1"/>
    </source>
</evidence>
<reference evidence="3" key="2">
    <citation type="submission" date="2024-04" db="EMBL/GenBank/DDBJ databases">
        <authorList>
            <person name="Chen Y."/>
            <person name="Shah S."/>
            <person name="Dougan E. K."/>
            <person name="Thang M."/>
            <person name="Chan C."/>
        </authorList>
    </citation>
    <scope>NUCLEOTIDE SEQUENCE [LARGE SCALE GENOMIC DNA]</scope>
</reference>
<gene>
    <name evidence="2" type="ORF">C1SCF055_LOCUS3353</name>
</gene>
<accession>A0A9P1FGB1</accession>
<proteinExistence type="predicted"/>
<feature type="compositionally biased region" description="Basic and acidic residues" evidence="1">
    <location>
        <begin position="133"/>
        <end position="158"/>
    </location>
</feature>
<dbReference type="EMBL" id="CAMXCT010000173">
    <property type="protein sequence ID" value="CAI3974991.1"/>
    <property type="molecule type" value="Genomic_DNA"/>
</dbReference>
<feature type="compositionally biased region" description="Polar residues" evidence="1">
    <location>
        <begin position="293"/>
        <end position="304"/>
    </location>
</feature>
<dbReference type="EMBL" id="CAMXCT020000173">
    <property type="protein sequence ID" value="CAL1128366.1"/>
    <property type="molecule type" value="Genomic_DNA"/>
</dbReference>
<evidence type="ECO:0000313" key="2">
    <source>
        <dbReference type="EMBL" id="CAI3974991.1"/>
    </source>
</evidence>
<evidence type="ECO:0000256" key="1">
    <source>
        <dbReference type="SAM" id="MobiDB-lite"/>
    </source>
</evidence>
<sequence length="314" mass="33760">MRFSHTVPFDPEEFLRPVHQSDLVDRFYSKLAAEYEAAASASASGLAEEGLLPWRESGAAFSLSPTTRSDAMAQSRSFGLAESSYGHSRKGSSAGGEAASYGNLVDAQDTDYSHFSHFTSKLTDADGRSLKVHTEPEVLQLEHPERTLARTASDRESISDGLASRSPGSGRPSAAPTVTTVARADRRGSRSAPLISLEDLEIEQVEQAVIVTPTNQLKQKHLVFAMVHEEEQPVLKPQLKSVHFVGVDSNVAPEESPNRNRLSTGAGPLPPREEKEVETSASNVPSEAPAGSKSASGTSESNVQDVHIELEIED</sequence>